<evidence type="ECO:0000256" key="5">
    <source>
        <dbReference type="ARBA" id="ARBA00023136"/>
    </source>
</evidence>
<keyword evidence="3 6" id="KW-0812">Transmembrane</keyword>
<reference evidence="8 9" key="1">
    <citation type="submission" date="2018-11" db="EMBL/GenBank/DDBJ databases">
        <title>Tabrizicola sp. isolated from sediment of alpine lake.</title>
        <authorList>
            <person name="Liu Z."/>
        </authorList>
    </citation>
    <scope>NUCLEOTIDE SEQUENCE [LARGE SCALE GENOMIC DNA]</scope>
    <source>
        <strain evidence="8 9">DRYC-M-16</strain>
    </source>
</reference>
<keyword evidence="4 6" id="KW-1133">Transmembrane helix</keyword>
<evidence type="ECO:0000259" key="7">
    <source>
        <dbReference type="Pfam" id="PF00482"/>
    </source>
</evidence>
<organism evidence="8 9">
    <name type="scientific">Pseudotabrizicola sediminis</name>
    <dbReference type="NCBI Taxonomy" id="2486418"/>
    <lineage>
        <taxon>Bacteria</taxon>
        <taxon>Pseudomonadati</taxon>
        <taxon>Pseudomonadota</taxon>
        <taxon>Alphaproteobacteria</taxon>
        <taxon>Rhodobacterales</taxon>
        <taxon>Paracoccaceae</taxon>
        <taxon>Pseudotabrizicola</taxon>
    </lineage>
</organism>
<evidence type="ECO:0000313" key="9">
    <source>
        <dbReference type="Proteomes" id="UP000297741"/>
    </source>
</evidence>
<keyword evidence="5 6" id="KW-0472">Membrane</keyword>
<protein>
    <submittedName>
        <fullName evidence="8">Type II secretion system F family protein</fullName>
    </submittedName>
</protein>
<feature type="transmembrane region" description="Helical" evidence="6">
    <location>
        <begin position="145"/>
        <end position="164"/>
    </location>
</feature>
<feature type="domain" description="Type II secretion system protein GspF" evidence="7">
    <location>
        <begin position="183"/>
        <end position="311"/>
    </location>
</feature>
<accession>A0ABY2KNJ9</accession>
<dbReference type="Pfam" id="PF00482">
    <property type="entry name" value="T2SSF"/>
    <property type="match status" value="1"/>
</dbReference>
<dbReference type="PANTHER" id="PTHR35007:SF2">
    <property type="entry name" value="PILUS ASSEMBLE PROTEIN"/>
    <property type="match status" value="1"/>
</dbReference>
<evidence type="ECO:0000256" key="4">
    <source>
        <dbReference type="ARBA" id="ARBA00022989"/>
    </source>
</evidence>
<evidence type="ECO:0000256" key="1">
    <source>
        <dbReference type="ARBA" id="ARBA00004651"/>
    </source>
</evidence>
<feature type="transmembrane region" description="Helical" evidence="6">
    <location>
        <begin position="20"/>
        <end position="40"/>
    </location>
</feature>
<feature type="transmembrane region" description="Helical" evidence="6">
    <location>
        <begin position="111"/>
        <end position="133"/>
    </location>
</feature>
<dbReference type="RefSeq" id="WP_135429484.1">
    <property type="nucleotide sequence ID" value="NZ_RPEM01000003.1"/>
</dbReference>
<name>A0ABY2KNJ9_9RHOB</name>
<proteinExistence type="predicted"/>
<evidence type="ECO:0000256" key="2">
    <source>
        <dbReference type="ARBA" id="ARBA00022475"/>
    </source>
</evidence>
<comment type="caution">
    <text evidence="8">The sequence shown here is derived from an EMBL/GenBank/DDBJ whole genome shotgun (WGS) entry which is preliminary data.</text>
</comment>
<dbReference type="Proteomes" id="UP000297741">
    <property type="component" value="Unassembled WGS sequence"/>
</dbReference>
<gene>
    <name evidence="8" type="ORF">EEB11_05855</name>
</gene>
<comment type="subcellular location">
    <subcellularLocation>
        <location evidence="1">Cell membrane</location>
        <topology evidence="1">Multi-pass membrane protein</topology>
    </subcellularLocation>
</comment>
<sequence>MEIFSQINTLLTDLLGPMGPLLALGGVGLLLIIVALPTMLQKKKDPLDNIRALRTGKAVDTVEKLRRGGPSKADKLERFATYLEPQTAEELSATRMKLLRAGYRGKGAVRVFHFSQFALGLGILVLGLLYTLLKSTQTELTTQTMVLYTILPAAVGYYAPVYWVTRRIAERQQQITEGFPDALDMMLVCVEAGQSLDQSIIRVGNEARNGYPALAEEFETVAQEVKAGKERIAVLRDMSERVGLSDITSFVTTLIQSASFGTSIADALRVYSAEMRDKRIMRAEEKANTIPTKLTLGTMLFTLPPLLVILIGPSLAGFAGKMGGGG</sequence>
<dbReference type="EMBL" id="RPEM01000003">
    <property type="protein sequence ID" value="TGD44217.1"/>
    <property type="molecule type" value="Genomic_DNA"/>
</dbReference>
<evidence type="ECO:0000256" key="3">
    <source>
        <dbReference type="ARBA" id="ARBA00022692"/>
    </source>
</evidence>
<evidence type="ECO:0000313" key="8">
    <source>
        <dbReference type="EMBL" id="TGD44217.1"/>
    </source>
</evidence>
<feature type="transmembrane region" description="Helical" evidence="6">
    <location>
        <begin position="294"/>
        <end position="316"/>
    </location>
</feature>
<keyword evidence="2" id="KW-1003">Cell membrane</keyword>
<dbReference type="PANTHER" id="PTHR35007">
    <property type="entry name" value="INTEGRAL MEMBRANE PROTEIN-RELATED"/>
    <property type="match status" value="1"/>
</dbReference>
<keyword evidence="9" id="KW-1185">Reference proteome</keyword>
<dbReference type="InterPro" id="IPR018076">
    <property type="entry name" value="T2SS_GspF_dom"/>
</dbReference>
<evidence type="ECO:0000256" key="6">
    <source>
        <dbReference type="SAM" id="Phobius"/>
    </source>
</evidence>